<reference evidence="8" key="2">
    <citation type="submission" date="2016-04" db="UniProtKB">
        <authorList>
            <consortium name="WormBaseParasite"/>
        </authorList>
    </citation>
    <scope>IDENTIFICATION</scope>
</reference>
<keyword evidence="3 6" id="KW-0812">Transmembrane</keyword>
<dbReference type="PANTHER" id="PTHR11119">
    <property type="entry name" value="XANTHINE-URACIL / VITAMIN C PERMEASE FAMILY MEMBER"/>
    <property type="match status" value="1"/>
</dbReference>
<evidence type="ECO:0000313" key="8">
    <source>
        <dbReference type="WBParaSite" id="ACAC_0001102401-mRNA-1"/>
    </source>
</evidence>
<feature type="transmembrane region" description="Helical" evidence="6">
    <location>
        <begin position="115"/>
        <end position="136"/>
    </location>
</feature>
<organism evidence="7 8">
    <name type="scientific">Angiostrongylus cantonensis</name>
    <name type="common">Rat lungworm</name>
    <dbReference type="NCBI Taxonomy" id="6313"/>
    <lineage>
        <taxon>Eukaryota</taxon>
        <taxon>Metazoa</taxon>
        <taxon>Ecdysozoa</taxon>
        <taxon>Nematoda</taxon>
        <taxon>Chromadorea</taxon>
        <taxon>Rhabditida</taxon>
        <taxon>Rhabditina</taxon>
        <taxon>Rhabditomorpha</taxon>
        <taxon>Strongyloidea</taxon>
        <taxon>Metastrongylidae</taxon>
        <taxon>Angiostrongylus</taxon>
    </lineage>
</organism>
<feature type="transmembrane region" description="Helical" evidence="6">
    <location>
        <begin position="157"/>
        <end position="178"/>
    </location>
</feature>
<dbReference type="GO" id="GO:0022857">
    <property type="term" value="F:transmembrane transporter activity"/>
    <property type="evidence" value="ECO:0007669"/>
    <property type="project" value="InterPro"/>
</dbReference>
<evidence type="ECO:0000256" key="2">
    <source>
        <dbReference type="ARBA" id="ARBA00008821"/>
    </source>
</evidence>
<feature type="transmembrane region" description="Helical" evidence="6">
    <location>
        <begin position="302"/>
        <end position="323"/>
    </location>
</feature>
<protein>
    <submittedName>
        <fullName evidence="8">Si:dkey-106n21.1</fullName>
    </submittedName>
</protein>
<dbReference type="AlphaFoldDB" id="A0A158PBI8"/>
<dbReference type="Proteomes" id="UP000035642">
    <property type="component" value="Unassembled WGS sequence"/>
</dbReference>
<feature type="transmembrane region" description="Helical" evidence="6">
    <location>
        <begin position="88"/>
        <end position="109"/>
    </location>
</feature>
<reference evidence="7" key="1">
    <citation type="submission" date="2012-09" db="EMBL/GenBank/DDBJ databases">
        <authorList>
            <person name="Martin A.A."/>
        </authorList>
    </citation>
    <scope>NUCLEOTIDE SEQUENCE</scope>
</reference>
<dbReference type="WBParaSite" id="ACAC_0001102401-mRNA-1">
    <property type="protein sequence ID" value="ACAC_0001102401-mRNA-1"/>
    <property type="gene ID" value="ACAC_0001102401"/>
</dbReference>
<evidence type="ECO:0000256" key="6">
    <source>
        <dbReference type="SAM" id="Phobius"/>
    </source>
</evidence>
<dbReference type="InterPro" id="IPR006043">
    <property type="entry name" value="NCS2"/>
</dbReference>
<evidence type="ECO:0000256" key="4">
    <source>
        <dbReference type="ARBA" id="ARBA00022989"/>
    </source>
</evidence>
<comment type="subcellular location">
    <subcellularLocation>
        <location evidence="1">Membrane</location>
        <topology evidence="1">Multi-pass membrane protein</topology>
    </subcellularLocation>
</comment>
<dbReference type="GO" id="GO:0016020">
    <property type="term" value="C:membrane"/>
    <property type="evidence" value="ECO:0007669"/>
    <property type="project" value="UniProtKB-SubCell"/>
</dbReference>
<feature type="transmembrane region" description="Helical" evidence="6">
    <location>
        <begin position="329"/>
        <end position="348"/>
    </location>
</feature>
<dbReference type="STRING" id="6313.A0A158PBI8"/>
<name>A0A158PBI8_ANGCA</name>
<evidence type="ECO:0000256" key="3">
    <source>
        <dbReference type="ARBA" id="ARBA00022692"/>
    </source>
</evidence>
<dbReference type="Pfam" id="PF00860">
    <property type="entry name" value="Xan_ur_permease"/>
    <property type="match status" value="1"/>
</dbReference>
<comment type="similarity">
    <text evidence="2">Belongs to the nucleobase:cation symporter-2 (NCS2) (TC 2.A.40) family.</text>
</comment>
<keyword evidence="4 6" id="KW-1133">Transmembrane helix</keyword>
<evidence type="ECO:0000313" key="7">
    <source>
        <dbReference type="Proteomes" id="UP000035642"/>
    </source>
</evidence>
<evidence type="ECO:0000256" key="1">
    <source>
        <dbReference type="ARBA" id="ARBA00004141"/>
    </source>
</evidence>
<feature type="transmembrane region" description="Helical" evidence="6">
    <location>
        <begin position="360"/>
        <end position="378"/>
    </location>
</feature>
<accession>A0A158PBI8</accession>
<proteinExistence type="inferred from homology"/>
<evidence type="ECO:0000256" key="5">
    <source>
        <dbReference type="ARBA" id="ARBA00023136"/>
    </source>
</evidence>
<feature type="transmembrane region" description="Helical" evidence="6">
    <location>
        <begin position="57"/>
        <end position="76"/>
    </location>
</feature>
<sequence>LLSFCNETASFFKYSRLCVLHGPALAFLPPLLAYKALHSSYCPFTEDDTVDPEIWNGRLLEVSGSLFIACISFLVIGGTGLAGAVSKLIGPITIVPLMILLTASIVPTIESKLSLHWISLVMLACVVTTAVYLEHLQVPIPYYSFNKKRVITTKVRLFGQFPYLMSILFVWFVCYLLTITGAEPVDGQARTDKNITLMVLRESPWFQVPYPGRFGMPRFNTGLCLGFVASCLSSVIENIGSYTLLARVSQQRSPPKNAVNRAIITEGLGSMMAAGMGVCTAVTTYAENIALIHITRVASRTVMQVSGILLIVFGLFTKVAALLASIPDALIGGVLTMGVSMIAGVAMSNLQLIDLKLTRNLSIIGLSLIIGLVLPLHIEKSPLNTVFLAMEIDEKVEEVVVCRRVL</sequence>
<keyword evidence="7" id="KW-1185">Reference proteome</keyword>
<keyword evidence="5 6" id="KW-0472">Membrane</keyword>